<dbReference type="InterPro" id="IPR036737">
    <property type="entry name" value="OmpA-like_sf"/>
</dbReference>
<dbReference type="PANTHER" id="PTHR30329:SF21">
    <property type="entry name" value="LIPOPROTEIN YIAD-RELATED"/>
    <property type="match status" value="1"/>
</dbReference>
<proteinExistence type="predicted"/>
<dbReference type="eggNOG" id="COG2885">
    <property type="taxonomic scope" value="Bacteria"/>
</dbReference>
<evidence type="ECO:0000313" key="7">
    <source>
        <dbReference type="Proteomes" id="UP000006055"/>
    </source>
</evidence>
<evidence type="ECO:0000256" key="2">
    <source>
        <dbReference type="ARBA" id="ARBA00023136"/>
    </source>
</evidence>
<dbReference type="GO" id="GO:0009279">
    <property type="term" value="C:cell outer membrane"/>
    <property type="evidence" value="ECO:0007669"/>
    <property type="project" value="UniProtKB-SubCell"/>
</dbReference>
<dbReference type="Proteomes" id="UP000006055">
    <property type="component" value="Chromosome"/>
</dbReference>
<dbReference type="AlphaFoldDB" id="I4C3Q9"/>
<sequence length="354" mass="38601">MAPFLRDRFHPIGMVFTALILLFSVVAYADDCKRVKNILVLFDASGYMKEKDRYQQLLTQMGLFEKGMPVTADGFFNVGLRHYGLKVGMGCENTESILAIQPWDPERFFNAFPRTVSYGVSSLSAGLRGAADDASQAEGKTAILVIGGGIESCKAEPGRIAEQIMRNNPDLEIYTFQIGQAQEGSFFMRQIAEVGKGTYVRVEEFNSPASWYGWMKKNLVMPCASNVVPPSATPTFGFAPVTFDLNSVSVTSKDPAASAANQAALQTVGQLLKTNPQSRLVLHGYSNGQGSPEVNLKLSRKRAETVAKFIISRYGIASSRIGIVAHGAAQATMPPPGFSGDRMSRRVEFEISQQ</sequence>
<dbReference type="InterPro" id="IPR006664">
    <property type="entry name" value="OMP_bac"/>
</dbReference>
<dbReference type="RefSeq" id="WP_014809348.1">
    <property type="nucleotide sequence ID" value="NC_018025.1"/>
</dbReference>
<dbReference type="PANTHER" id="PTHR30329">
    <property type="entry name" value="STATOR ELEMENT OF FLAGELLAR MOTOR COMPLEX"/>
    <property type="match status" value="1"/>
</dbReference>
<keyword evidence="7" id="KW-1185">Reference proteome</keyword>
<evidence type="ECO:0000256" key="3">
    <source>
        <dbReference type="ARBA" id="ARBA00023237"/>
    </source>
</evidence>
<evidence type="ECO:0000313" key="6">
    <source>
        <dbReference type="EMBL" id="AFM24200.1"/>
    </source>
</evidence>
<dbReference type="EMBL" id="CP003360">
    <property type="protein sequence ID" value="AFM24200.1"/>
    <property type="molecule type" value="Genomic_DNA"/>
</dbReference>
<dbReference type="OrthoDB" id="9805566at2"/>
<dbReference type="CDD" id="cd07185">
    <property type="entry name" value="OmpA_C-like"/>
    <property type="match status" value="1"/>
</dbReference>
<dbReference type="SUPFAM" id="SSF103088">
    <property type="entry name" value="OmpA-like"/>
    <property type="match status" value="1"/>
</dbReference>
<accession>I4C3Q9</accession>
<evidence type="ECO:0000256" key="4">
    <source>
        <dbReference type="PROSITE-ProRule" id="PRU00473"/>
    </source>
</evidence>
<dbReference type="KEGG" id="dti:Desti_1488"/>
<comment type="subcellular location">
    <subcellularLocation>
        <location evidence="1">Cell outer membrane</location>
    </subcellularLocation>
</comment>
<dbReference type="PROSITE" id="PS51123">
    <property type="entry name" value="OMPA_2"/>
    <property type="match status" value="1"/>
</dbReference>
<evidence type="ECO:0000256" key="1">
    <source>
        <dbReference type="ARBA" id="ARBA00004442"/>
    </source>
</evidence>
<dbReference type="InterPro" id="IPR050330">
    <property type="entry name" value="Bact_OuterMem_StrucFunc"/>
</dbReference>
<dbReference type="InterPro" id="IPR036465">
    <property type="entry name" value="vWFA_dom_sf"/>
</dbReference>
<dbReference type="Pfam" id="PF00691">
    <property type="entry name" value="OmpA"/>
    <property type="match status" value="1"/>
</dbReference>
<dbReference type="PRINTS" id="PR01021">
    <property type="entry name" value="OMPADOMAIN"/>
</dbReference>
<keyword evidence="3" id="KW-0998">Cell outer membrane</keyword>
<dbReference type="InterPro" id="IPR006665">
    <property type="entry name" value="OmpA-like"/>
</dbReference>
<dbReference type="SUPFAM" id="SSF53300">
    <property type="entry name" value="vWA-like"/>
    <property type="match status" value="1"/>
</dbReference>
<dbReference type="STRING" id="706587.Desti_1488"/>
<name>I4C3Q9_DESTA</name>
<protein>
    <submittedName>
        <fullName evidence="6">Outer membrane protein/peptidoglycan-associated (Lipo)protein</fullName>
    </submittedName>
</protein>
<dbReference type="Gene3D" id="3.30.1330.60">
    <property type="entry name" value="OmpA-like domain"/>
    <property type="match status" value="1"/>
</dbReference>
<dbReference type="HOGENOM" id="CLU_782409_0_0_7"/>
<keyword evidence="2 4" id="KW-0472">Membrane</keyword>
<organism evidence="6 7">
    <name type="scientific">Desulfomonile tiedjei (strain ATCC 49306 / DSM 6799 / DCB-1)</name>
    <dbReference type="NCBI Taxonomy" id="706587"/>
    <lineage>
        <taxon>Bacteria</taxon>
        <taxon>Pseudomonadati</taxon>
        <taxon>Thermodesulfobacteriota</taxon>
        <taxon>Desulfomonilia</taxon>
        <taxon>Desulfomonilales</taxon>
        <taxon>Desulfomonilaceae</taxon>
        <taxon>Desulfomonile</taxon>
    </lineage>
</organism>
<feature type="domain" description="OmpA-like" evidence="5">
    <location>
        <begin position="230"/>
        <end position="354"/>
    </location>
</feature>
<dbReference type="Gene3D" id="3.40.50.410">
    <property type="entry name" value="von Willebrand factor, type A domain"/>
    <property type="match status" value="1"/>
</dbReference>
<dbReference type="eggNOG" id="COG2304">
    <property type="taxonomic scope" value="Bacteria"/>
</dbReference>
<evidence type="ECO:0000259" key="5">
    <source>
        <dbReference type="PROSITE" id="PS51123"/>
    </source>
</evidence>
<gene>
    <name evidence="6" type="ordered locus">Desti_1488</name>
</gene>
<reference evidence="7" key="1">
    <citation type="submission" date="2012-06" db="EMBL/GenBank/DDBJ databases">
        <title>Complete sequence of chromosome of Desulfomonile tiedjei DSM 6799.</title>
        <authorList>
            <person name="Lucas S."/>
            <person name="Copeland A."/>
            <person name="Lapidus A."/>
            <person name="Glavina del Rio T."/>
            <person name="Dalin E."/>
            <person name="Tice H."/>
            <person name="Bruce D."/>
            <person name="Goodwin L."/>
            <person name="Pitluck S."/>
            <person name="Peters L."/>
            <person name="Ovchinnikova G."/>
            <person name="Zeytun A."/>
            <person name="Lu M."/>
            <person name="Kyrpides N."/>
            <person name="Mavromatis K."/>
            <person name="Ivanova N."/>
            <person name="Brettin T."/>
            <person name="Detter J.C."/>
            <person name="Han C."/>
            <person name="Larimer F."/>
            <person name="Land M."/>
            <person name="Hauser L."/>
            <person name="Markowitz V."/>
            <person name="Cheng J.-F."/>
            <person name="Hugenholtz P."/>
            <person name="Woyke T."/>
            <person name="Wu D."/>
            <person name="Spring S."/>
            <person name="Schroeder M."/>
            <person name="Brambilla E."/>
            <person name="Klenk H.-P."/>
            <person name="Eisen J.A."/>
        </authorList>
    </citation>
    <scope>NUCLEOTIDE SEQUENCE [LARGE SCALE GENOMIC DNA]</scope>
    <source>
        <strain evidence="7">ATCC 49306 / DSM 6799 / DCB-1</strain>
    </source>
</reference>